<feature type="domain" description="Response regulatory" evidence="3">
    <location>
        <begin position="4"/>
        <end position="118"/>
    </location>
</feature>
<dbReference type="InterPro" id="IPR050595">
    <property type="entry name" value="Bact_response_regulator"/>
</dbReference>
<evidence type="ECO:0000256" key="1">
    <source>
        <dbReference type="ARBA" id="ARBA00022553"/>
    </source>
</evidence>
<gene>
    <name evidence="4" type="ORF">DealDRAFT_1714</name>
</gene>
<proteinExistence type="predicted"/>
<keyword evidence="1 2" id="KW-0597">Phosphoprotein</keyword>
<protein>
    <submittedName>
        <fullName evidence="4">Response regulator receiver protein</fullName>
    </submittedName>
</protein>
<dbReference type="Pfam" id="PF00072">
    <property type="entry name" value="Response_reg"/>
    <property type="match status" value="1"/>
</dbReference>
<dbReference type="OrthoDB" id="9808843at2"/>
<dbReference type="SUPFAM" id="SSF52172">
    <property type="entry name" value="CheY-like"/>
    <property type="match status" value="1"/>
</dbReference>
<dbReference type="PROSITE" id="PS50110">
    <property type="entry name" value="RESPONSE_REGULATORY"/>
    <property type="match status" value="1"/>
</dbReference>
<dbReference type="GO" id="GO:0000160">
    <property type="term" value="P:phosphorelay signal transduction system"/>
    <property type="evidence" value="ECO:0007669"/>
    <property type="project" value="InterPro"/>
</dbReference>
<dbReference type="Gene3D" id="3.40.50.2300">
    <property type="match status" value="1"/>
</dbReference>
<dbReference type="InterPro" id="IPR011006">
    <property type="entry name" value="CheY-like_superfamily"/>
</dbReference>
<dbReference type="EMBL" id="ACJM01000007">
    <property type="protein sequence ID" value="EEG77591.1"/>
    <property type="molecule type" value="Genomic_DNA"/>
</dbReference>
<dbReference type="STRING" id="555088.DealDRAFT_1714"/>
<evidence type="ECO:0000313" key="4">
    <source>
        <dbReference type="EMBL" id="EEG77591.1"/>
    </source>
</evidence>
<accession>C0GGG1</accession>
<keyword evidence="5" id="KW-1185">Reference proteome</keyword>
<feature type="modified residue" description="4-aspartylphosphate" evidence="2">
    <location>
        <position position="53"/>
    </location>
</feature>
<dbReference type="AlphaFoldDB" id="C0GGG1"/>
<evidence type="ECO:0000313" key="5">
    <source>
        <dbReference type="Proteomes" id="UP000006443"/>
    </source>
</evidence>
<dbReference type="PANTHER" id="PTHR44591">
    <property type="entry name" value="STRESS RESPONSE REGULATOR PROTEIN 1"/>
    <property type="match status" value="1"/>
</dbReference>
<name>C0GGG1_DETAL</name>
<dbReference type="SMART" id="SM00448">
    <property type="entry name" value="REC"/>
    <property type="match status" value="1"/>
</dbReference>
<organism evidence="4 5">
    <name type="scientific">Dethiobacter alkaliphilus AHT 1</name>
    <dbReference type="NCBI Taxonomy" id="555088"/>
    <lineage>
        <taxon>Bacteria</taxon>
        <taxon>Bacillati</taxon>
        <taxon>Bacillota</taxon>
        <taxon>Dethiobacteria</taxon>
        <taxon>Dethiobacterales</taxon>
        <taxon>Dethiobacteraceae</taxon>
        <taxon>Dethiobacter</taxon>
    </lineage>
</organism>
<evidence type="ECO:0000259" key="3">
    <source>
        <dbReference type="PROSITE" id="PS50110"/>
    </source>
</evidence>
<dbReference type="InterPro" id="IPR001789">
    <property type="entry name" value="Sig_transdc_resp-reg_receiver"/>
</dbReference>
<dbReference type="eggNOG" id="COG2204">
    <property type="taxonomic scope" value="Bacteria"/>
</dbReference>
<dbReference type="RefSeq" id="WP_008516614.1">
    <property type="nucleotide sequence ID" value="NZ_ACJM01000007.1"/>
</dbReference>
<reference evidence="4 5" key="1">
    <citation type="submission" date="2009-02" db="EMBL/GenBank/DDBJ databases">
        <title>Sequencing of the draft genome and assembly of Dethiobacter alkaliphilus AHT 1.</title>
        <authorList>
            <consortium name="US DOE Joint Genome Institute (JGI-PGF)"/>
            <person name="Lucas S."/>
            <person name="Copeland A."/>
            <person name="Lapidus A."/>
            <person name="Glavina del Rio T."/>
            <person name="Dalin E."/>
            <person name="Tice H."/>
            <person name="Bruce D."/>
            <person name="Goodwin L."/>
            <person name="Pitluck S."/>
            <person name="Larimer F."/>
            <person name="Land M.L."/>
            <person name="Hauser L."/>
            <person name="Muyzer G."/>
        </authorList>
    </citation>
    <scope>NUCLEOTIDE SEQUENCE [LARGE SCALE GENOMIC DNA]</scope>
    <source>
        <strain evidence="4 5">AHT 1</strain>
    </source>
</reference>
<dbReference type="Proteomes" id="UP000006443">
    <property type="component" value="Unassembled WGS sequence"/>
</dbReference>
<comment type="caution">
    <text evidence="4">The sequence shown here is derived from an EMBL/GenBank/DDBJ whole genome shotgun (WGS) entry which is preliminary data.</text>
</comment>
<dbReference type="PANTHER" id="PTHR44591:SF3">
    <property type="entry name" value="RESPONSE REGULATORY DOMAIN-CONTAINING PROTEIN"/>
    <property type="match status" value="1"/>
</dbReference>
<sequence length="123" mass="13453">MSATIMVVDDRTGIRRLLQEVLQGAGYQVLTASGGNDALELVKENPVDLVLLDMKMAGMDGLETLTLLKKLCSQVIILIMTAYEELEVLKEAKRRGAAGYISKPFDIEELKEEVANQLRAASA</sequence>
<evidence type="ECO:0000256" key="2">
    <source>
        <dbReference type="PROSITE-ProRule" id="PRU00169"/>
    </source>
</evidence>